<dbReference type="EMBL" id="VFPQ01000001">
    <property type="protein sequence ID" value="TQM76060.1"/>
    <property type="molecule type" value="Genomic_DNA"/>
</dbReference>
<dbReference type="Proteomes" id="UP000319213">
    <property type="component" value="Unassembled WGS sequence"/>
</dbReference>
<accession>A0A543IZR3</accession>
<comment type="caution">
    <text evidence="1">The sequence shown here is derived from an EMBL/GenBank/DDBJ whole genome shotgun (WGS) entry which is preliminary data.</text>
</comment>
<evidence type="ECO:0000313" key="2">
    <source>
        <dbReference type="Proteomes" id="UP000319213"/>
    </source>
</evidence>
<organism evidence="1 2">
    <name type="scientific">Thermopolyspora flexuosa</name>
    <dbReference type="NCBI Taxonomy" id="103836"/>
    <lineage>
        <taxon>Bacteria</taxon>
        <taxon>Bacillati</taxon>
        <taxon>Actinomycetota</taxon>
        <taxon>Actinomycetes</taxon>
        <taxon>Streptosporangiales</taxon>
        <taxon>Streptosporangiaceae</taxon>
        <taxon>Thermopolyspora</taxon>
    </lineage>
</organism>
<keyword evidence="2" id="KW-1185">Reference proteome</keyword>
<gene>
    <name evidence="1" type="ORF">FHX40_2784</name>
</gene>
<sequence length="456" mass="48658">MAKSGKTGNVIDLRTLRGSAGAMSDNELLDQVEEAADDHDGCECSDCGGDVLSFPPVELLPDDRLAAMVPQVPLVRDVRRLAEWTGTRSLTVEGLLEQADVDQAAADLGIAPDRVRLLWVVAVNTGLVQITRDGAAPGRGLPDETLEFWDGVIMDVLDRAEDELTGSPVVDEHLAEMLATMYAMTDGITVPALAEGMLQAHEIGCGAGPEEMRELRERLPGDLAAAVELLEYCGLFERHGGDGTVDAVRLTPLGVWAVRQDLLREGHDAPLLADVAHFAELTAAELIEAMLSGEAPASAAGVWVERRTPEDAARELIKVAAGGTAGHRGVIGTILEELGPEAEPAVREALAEPMMWRHAAVWLGVRDLDAPSLTDADNVWLAVDTLATLLHLGDVSEALGEFDSLESGEELLRLVDDMAACDHPDTLAVLELLAEHHPDPAVGKAARKAVMKVRSR</sequence>
<proteinExistence type="predicted"/>
<dbReference type="AlphaFoldDB" id="A0A543IZR3"/>
<evidence type="ECO:0000313" key="1">
    <source>
        <dbReference type="EMBL" id="TQM76060.1"/>
    </source>
</evidence>
<dbReference type="RefSeq" id="WP_170198831.1">
    <property type="nucleotide sequence ID" value="NZ_BMPV01000001.1"/>
</dbReference>
<name>A0A543IZR3_9ACTN</name>
<protein>
    <submittedName>
        <fullName evidence="1">Uncharacterized protein</fullName>
    </submittedName>
</protein>
<reference evidence="1 2" key="1">
    <citation type="submission" date="2019-06" db="EMBL/GenBank/DDBJ databases">
        <title>Sequencing the genomes of 1000 actinobacteria strains.</title>
        <authorList>
            <person name="Klenk H.-P."/>
        </authorList>
    </citation>
    <scope>NUCLEOTIDE SEQUENCE [LARGE SCALE GENOMIC DNA]</scope>
    <source>
        <strain evidence="1 2">DSM 43186</strain>
    </source>
</reference>